<name>A0A556QCX6_9BACT</name>
<reference evidence="2 3" key="1">
    <citation type="submission" date="2019-07" db="EMBL/GenBank/DDBJ databases">
        <title>Description of 53C-WASEF.</title>
        <authorList>
            <person name="Pitt A."/>
            <person name="Hahn M.W."/>
        </authorList>
    </citation>
    <scope>NUCLEOTIDE SEQUENCE [LARGE SCALE GENOMIC DNA]</scope>
    <source>
        <strain evidence="2 3">53C-WASEF</strain>
    </source>
</reference>
<sequence length="71" mass="8056">MSTNLACFLFGIPVTVLWAFGIKKGIMYGARNRWIRRNNEPFLFWFMTAFSGSVALGLLVAPILSWTGLRE</sequence>
<gene>
    <name evidence="2" type="ORF">FPL22_17550</name>
</gene>
<keyword evidence="1" id="KW-0812">Transmembrane</keyword>
<dbReference type="Proteomes" id="UP000315648">
    <property type="component" value="Unassembled WGS sequence"/>
</dbReference>
<keyword evidence="3" id="KW-1185">Reference proteome</keyword>
<accession>A0A556QCX6</accession>
<proteinExistence type="predicted"/>
<evidence type="ECO:0000313" key="3">
    <source>
        <dbReference type="Proteomes" id="UP000315648"/>
    </source>
</evidence>
<comment type="caution">
    <text evidence="2">The sequence shown here is derived from an EMBL/GenBank/DDBJ whole genome shotgun (WGS) entry which is preliminary data.</text>
</comment>
<dbReference type="AlphaFoldDB" id="A0A556QCX6"/>
<feature type="transmembrane region" description="Helical" evidence="1">
    <location>
        <begin position="6"/>
        <end position="22"/>
    </location>
</feature>
<protein>
    <submittedName>
        <fullName evidence="2">Uncharacterized protein</fullName>
    </submittedName>
</protein>
<feature type="transmembrane region" description="Helical" evidence="1">
    <location>
        <begin position="42"/>
        <end position="64"/>
    </location>
</feature>
<evidence type="ECO:0000256" key="1">
    <source>
        <dbReference type="SAM" id="Phobius"/>
    </source>
</evidence>
<evidence type="ECO:0000313" key="2">
    <source>
        <dbReference type="EMBL" id="TSJ74491.1"/>
    </source>
</evidence>
<organism evidence="2 3">
    <name type="scientific">Rariglobus hedericola</name>
    <dbReference type="NCBI Taxonomy" id="2597822"/>
    <lineage>
        <taxon>Bacteria</taxon>
        <taxon>Pseudomonadati</taxon>
        <taxon>Verrucomicrobiota</taxon>
        <taxon>Opitutia</taxon>
        <taxon>Opitutales</taxon>
        <taxon>Opitutaceae</taxon>
        <taxon>Rariglobus</taxon>
    </lineage>
</organism>
<keyword evidence="1" id="KW-1133">Transmembrane helix</keyword>
<dbReference type="RefSeq" id="WP_144354347.1">
    <property type="nucleotide sequence ID" value="NZ_CBCRVV010000051.1"/>
</dbReference>
<keyword evidence="1" id="KW-0472">Membrane</keyword>
<dbReference type="EMBL" id="VMBG01000007">
    <property type="protein sequence ID" value="TSJ74491.1"/>
    <property type="molecule type" value="Genomic_DNA"/>
</dbReference>